<dbReference type="AlphaFoldDB" id="A0A841LFF4"/>
<dbReference type="EMBL" id="JACIIV010000020">
    <property type="protein sequence ID" value="MBB6228545.1"/>
    <property type="molecule type" value="Genomic_DNA"/>
</dbReference>
<dbReference type="RefSeq" id="WP_184201051.1">
    <property type="nucleotide sequence ID" value="NZ_BMOX01000021.1"/>
</dbReference>
<feature type="transmembrane region" description="Helical" evidence="1">
    <location>
        <begin position="258"/>
        <end position="275"/>
    </location>
</feature>
<name>A0A841LFF4_9SPHN</name>
<dbReference type="GO" id="GO:0000271">
    <property type="term" value="P:polysaccharide biosynthetic process"/>
    <property type="evidence" value="ECO:0007669"/>
    <property type="project" value="TreeGrafter"/>
</dbReference>
<dbReference type="InterPro" id="IPR002656">
    <property type="entry name" value="Acyl_transf_3_dom"/>
</dbReference>
<feature type="transmembrane region" description="Helical" evidence="1">
    <location>
        <begin position="104"/>
        <end position="124"/>
    </location>
</feature>
<keyword evidence="4" id="KW-1185">Reference proteome</keyword>
<gene>
    <name evidence="3" type="ORF">FHS79_002735</name>
</gene>
<feature type="transmembrane region" description="Helical" evidence="1">
    <location>
        <begin position="323"/>
        <end position="345"/>
    </location>
</feature>
<comment type="caution">
    <text evidence="3">The sequence shown here is derived from an EMBL/GenBank/DDBJ whole genome shotgun (WGS) entry which is preliminary data.</text>
</comment>
<accession>A0A841LFF4</accession>
<keyword evidence="1" id="KW-1133">Transmembrane helix</keyword>
<evidence type="ECO:0000313" key="3">
    <source>
        <dbReference type="EMBL" id="MBB6228545.1"/>
    </source>
</evidence>
<dbReference type="InterPro" id="IPR050879">
    <property type="entry name" value="Acyltransferase_3"/>
</dbReference>
<feature type="transmembrane region" description="Helical" evidence="1">
    <location>
        <begin position="65"/>
        <end position="83"/>
    </location>
</feature>
<evidence type="ECO:0000313" key="4">
    <source>
        <dbReference type="Proteomes" id="UP000538147"/>
    </source>
</evidence>
<dbReference type="Proteomes" id="UP000538147">
    <property type="component" value="Unassembled WGS sequence"/>
</dbReference>
<dbReference type="PANTHER" id="PTHR23028:SF53">
    <property type="entry name" value="ACYL_TRANSF_3 DOMAIN-CONTAINING PROTEIN"/>
    <property type="match status" value="1"/>
</dbReference>
<dbReference type="GO" id="GO:0016747">
    <property type="term" value="F:acyltransferase activity, transferring groups other than amino-acyl groups"/>
    <property type="evidence" value="ECO:0007669"/>
    <property type="project" value="InterPro"/>
</dbReference>
<feature type="transmembrane region" description="Helical" evidence="1">
    <location>
        <begin position="182"/>
        <end position="200"/>
    </location>
</feature>
<reference evidence="3 4" key="1">
    <citation type="submission" date="2020-08" db="EMBL/GenBank/DDBJ databases">
        <title>Genomic Encyclopedia of Type Strains, Phase IV (KMG-IV): sequencing the most valuable type-strain genomes for metagenomic binning, comparative biology and taxonomic classification.</title>
        <authorList>
            <person name="Goeker M."/>
        </authorList>
    </citation>
    <scope>NUCLEOTIDE SEQUENCE [LARGE SCALE GENOMIC DNA]</scope>
    <source>
        <strain evidence="3 4">DSM 102189</strain>
    </source>
</reference>
<dbReference type="PANTHER" id="PTHR23028">
    <property type="entry name" value="ACETYLTRANSFERASE"/>
    <property type="match status" value="1"/>
</dbReference>
<proteinExistence type="predicted"/>
<keyword evidence="1" id="KW-0812">Transmembrane</keyword>
<dbReference type="Pfam" id="PF01757">
    <property type="entry name" value="Acyl_transf_3"/>
    <property type="match status" value="1"/>
</dbReference>
<sequence>MNSFNPIATDIQGGRSARTQRLTSVDQMRFFAAFLVVFSHSYFWTEKTATALGTSFFIPFFKQGYGAIVFMCLSGYLLTHISYEKFGNKGAIEFITRRLARIAPLYWLFTSLFIVLLFIFPATVTKNSLSWPNTIGSYIFFPTERPFDGHIKPVFSSGWTLNYIVFFYFILGISLRFSKYHALLLICSAYLILLAAHPFVSDVPALAFWSDKYGLLFMGGAVAAFAAKAVGTRIVLTLPMLALCAVLATSSWFLGAPWAIVVMLTAVMFAMASLVKPSANPFTARVWTAAGDISYSVILSHPFVIGMVSKVFVVLSAERLVPVWVLLPASIIAAFVVGALVYRLVERPMAEHIRRQLDRLFDRTNRPVIRPAI</sequence>
<feature type="transmembrane region" description="Helical" evidence="1">
    <location>
        <begin position="154"/>
        <end position="175"/>
    </location>
</feature>
<feature type="domain" description="Acyltransferase 3" evidence="2">
    <location>
        <begin position="24"/>
        <end position="342"/>
    </location>
</feature>
<evidence type="ECO:0000259" key="2">
    <source>
        <dbReference type="Pfam" id="PF01757"/>
    </source>
</evidence>
<feature type="transmembrane region" description="Helical" evidence="1">
    <location>
        <begin position="295"/>
        <end position="317"/>
    </location>
</feature>
<keyword evidence="1" id="KW-0472">Membrane</keyword>
<feature type="transmembrane region" description="Helical" evidence="1">
    <location>
        <begin position="206"/>
        <end position="227"/>
    </location>
</feature>
<protein>
    <submittedName>
        <fullName evidence="3">Peptidoglycan/LPS O-acetylase OafA/YrhL</fullName>
    </submittedName>
</protein>
<dbReference type="GO" id="GO:0016020">
    <property type="term" value="C:membrane"/>
    <property type="evidence" value="ECO:0007669"/>
    <property type="project" value="TreeGrafter"/>
</dbReference>
<organism evidence="3 4">
    <name type="scientific">Polymorphobacter multimanifer</name>
    <dbReference type="NCBI Taxonomy" id="1070431"/>
    <lineage>
        <taxon>Bacteria</taxon>
        <taxon>Pseudomonadati</taxon>
        <taxon>Pseudomonadota</taxon>
        <taxon>Alphaproteobacteria</taxon>
        <taxon>Sphingomonadales</taxon>
        <taxon>Sphingosinicellaceae</taxon>
        <taxon>Polymorphobacter</taxon>
    </lineage>
</organism>
<evidence type="ECO:0000256" key="1">
    <source>
        <dbReference type="SAM" id="Phobius"/>
    </source>
</evidence>
<feature type="transmembrane region" description="Helical" evidence="1">
    <location>
        <begin position="28"/>
        <end position="45"/>
    </location>
</feature>